<reference evidence="1 2" key="1">
    <citation type="submission" date="2021-03" db="EMBL/GenBank/DDBJ databases">
        <title>Pseudidiomarina terrestris, a new bacterium isolated from saline soil.</title>
        <authorList>
            <person name="Galisteo C."/>
            <person name="De La Haba R."/>
            <person name="Sanchez-Porro C."/>
            <person name="Ventosa A."/>
        </authorList>
    </citation>
    <scope>NUCLEOTIDE SEQUENCE [LARGE SCALE GENOMIC DNA]</scope>
    <source>
        <strain evidence="1 2">1APP75-32.1</strain>
    </source>
</reference>
<organism evidence="1 2">
    <name type="scientific">Pseudidiomarina terrestris</name>
    <dbReference type="NCBI Taxonomy" id="2820060"/>
    <lineage>
        <taxon>Bacteria</taxon>
        <taxon>Pseudomonadati</taxon>
        <taxon>Pseudomonadota</taxon>
        <taxon>Gammaproteobacteria</taxon>
        <taxon>Alteromonadales</taxon>
        <taxon>Idiomarinaceae</taxon>
        <taxon>Pseudidiomarina</taxon>
    </lineage>
</organism>
<proteinExistence type="predicted"/>
<dbReference type="RefSeq" id="WP_301774777.1">
    <property type="nucleotide sequence ID" value="NZ_JAGGJB010000004.1"/>
</dbReference>
<evidence type="ECO:0000313" key="1">
    <source>
        <dbReference type="EMBL" id="MDN7125063.1"/>
    </source>
</evidence>
<dbReference type="EMBL" id="JAGGJB010000004">
    <property type="protein sequence ID" value="MDN7125063.1"/>
    <property type="molecule type" value="Genomic_DNA"/>
</dbReference>
<protein>
    <submittedName>
        <fullName evidence="1">DUF4145 domain-containing protein</fullName>
    </submittedName>
</protein>
<comment type="caution">
    <text evidence="1">The sequence shown here is derived from an EMBL/GenBank/DDBJ whole genome shotgun (WGS) entry which is preliminary data.</text>
</comment>
<sequence>MFTDQNGTRYVLIEEPDLCPRCHTAVKVDVLDAHQIAFDAVRGPIAQMVYKCPTRQCGELFIATYMPEQEIRGGYTNRLILINTEPKNYKEEDIPDELQKLSPVYAEIFQQSAQAEKAGLTEIAGMGYRKALEFLVKDYVIKISPDHADKVASLQLMQVIIDYIGPESRRIRECAKRAAWLGNDETHYVRKHTDYNLQDLIRLLRLTATWISSDLQGMDYEEKLQKK</sequence>
<evidence type="ECO:0000313" key="2">
    <source>
        <dbReference type="Proteomes" id="UP001169492"/>
    </source>
</evidence>
<accession>A0AAW7R194</accession>
<dbReference type="Proteomes" id="UP001169492">
    <property type="component" value="Unassembled WGS sequence"/>
</dbReference>
<name>A0AAW7R194_9GAMM</name>
<dbReference type="AlphaFoldDB" id="A0AAW7R194"/>
<gene>
    <name evidence="1" type="ORF">J6I90_09230</name>
</gene>